<dbReference type="GO" id="GO:0008270">
    <property type="term" value="F:zinc ion binding"/>
    <property type="evidence" value="ECO:0007669"/>
    <property type="project" value="UniProtKB-KW"/>
</dbReference>
<dbReference type="AlphaFoldDB" id="A0A1D6LGY7"/>
<dbReference type="PROSITE" id="PS50157">
    <property type="entry name" value="ZINC_FINGER_C2H2_2"/>
    <property type="match status" value="3"/>
</dbReference>
<feature type="domain" description="C2H2-type" evidence="8">
    <location>
        <begin position="68"/>
        <end position="98"/>
    </location>
</feature>
<evidence type="ECO:0000256" key="2">
    <source>
        <dbReference type="ARBA" id="ARBA00022723"/>
    </source>
</evidence>
<feature type="domain" description="C2H2-type" evidence="8">
    <location>
        <begin position="39"/>
        <end position="68"/>
    </location>
</feature>
<dbReference type="PANTHER" id="PTHR46179">
    <property type="entry name" value="ZINC FINGER PROTEIN"/>
    <property type="match status" value="1"/>
</dbReference>
<keyword evidence="6" id="KW-0804">Transcription</keyword>
<keyword evidence="7" id="KW-0539">Nucleus</keyword>
<accession>A0A1D6LGY7</accession>
<dbReference type="Gene3D" id="3.30.160.60">
    <property type="entry name" value="Classic Zinc Finger"/>
    <property type="match status" value="3"/>
</dbReference>
<keyword evidence="3" id="KW-0863">Zinc-finger</keyword>
<dbReference type="InterPro" id="IPR013087">
    <property type="entry name" value="Znf_C2H2_type"/>
</dbReference>
<dbReference type="SMART" id="SM00355">
    <property type="entry name" value="ZnF_C2H2"/>
    <property type="match status" value="5"/>
</dbReference>
<dbReference type="ExpressionAtlas" id="A0A1D6LGY7">
    <property type="expression patterns" value="baseline and differential"/>
</dbReference>
<evidence type="ECO:0000256" key="5">
    <source>
        <dbReference type="ARBA" id="ARBA00023015"/>
    </source>
</evidence>
<dbReference type="InterPro" id="IPR051061">
    <property type="entry name" value="Zinc_finger_trans_reg"/>
</dbReference>
<dbReference type="SUPFAM" id="SSF57667">
    <property type="entry name" value="beta-beta-alpha zinc fingers"/>
    <property type="match status" value="2"/>
</dbReference>
<evidence type="ECO:0000259" key="8">
    <source>
        <dbReference type="PROSITE" id="PS50157"/>
    </source>
</evidence>
<evidence type="ECO:0000313" key="9">
    <source>
        <dbReference type="EMBL" id="AQK79147.1"/>
    </source>
</evidence>
<reference evidence="9" key="1">
    <citation type="submission" date="2015-12" db="EMBL/GenBank/DDBJ databases">
        <title>Update maize B73 reference genome by single molecule sequencing technologies.</title>
        <authorList>
            <consortium name="Maize Genome Sequencing Project"/>
            <person name="Ware D."/>
        </authorList>
    </citation>
    <scope>NUCLEOTIDE SEQUENCE</scope>
    <source>
        <tissue evidence="9">Seedling</tissue>
    </source>
</reference>
<comment type="subcellular location">
    <subcellularLocation>
        <location evidence="1">Nucleus</location>
    </subcellularLocation>
</comment>
<evidence type="ECO:0000256" key="4">
    <source>
        <dbReference type="ARBA" id="ARBA00022833"/>
    </source>
</evidence>
<keyword evidence="2" id="KW-0479">Metal-binding</keyword>
<evidence type="ECO:0000256" key="1">
    <source>
        <dbReference type="ARBA" id="ARBA00004123"/>
    </source>
</evidence>
<feature type="domain" description="C2H2-type" evidence="8">
    <location>
        <begin position="105"/>
        <end position="134"/>
    </location>
</feature>
<dbReference type="PANTHER" id="PTHR46179:SF13">
    <property type="entry name" value="C2H2-TYPE DOMAIN-CONTAINING PROTEIN"/>
    <property type="match status" value="1"/>
</dbReference>
<dbReference type="InterPro" id="IPR036236">
    <property type="entry name" value="Znf_C2H2_sf"/>
</dbReference>
<evidence type="ECO:0000256" key="3">
    <source>
        <dbReference type="ARBA" id="ARBA00022771"/>
    </source>
</evidence>
<dbReference type="EMBL" id="CM000782">
    <property type="protein sequence ID" value="AQK79147.1"/>
    <property type="molecule type" value="Genomic_DNA"/>
</dbReference>
<sequence>MPGCTLWYCLHLYYFICIKPFFRYYIVIHVFPKLLQRPFSCTVDGCPFSYSRKDHLNRHLLTHEGKLFVCPVEGCGRKFNIKGNMQRHVQEIHKDVSPCESKKEFICPKVNCGKAFKYASKLKKHEESHVQLEYTEVMCCEPGCMKFFSNMECLKAHNQSCHQYVQCDICGTKQLKKNFQRHHRMHEGSCVTERVKCHIEDCKCSFSKVWFLILTLFDSLMVCFRGIYQEKHSVIHSW</sequence>
<evidence type="ECO:0000256" key="6">
    <source>
        <dbReference type="ARBA" id="ARBA00023163"/>
    </source>
</evidence>
<protein>
    <submittedName>
        <fullName evidence="9">Transcription factor IIIA</fullName>
    </submittedName>
</protein>
<organism evidence="9">
    <name type="scientific">Zea mays</name>
    <name type="common">Maize</name>
    <dbReference type="NCBI Taxonomy" id="4577"/>
    <lineage>
        <taxon>Eukaryota</taxon>
        <taxon>Viridiplantae</taxon>
        <taxon>Streptophyta</taxon>
        <taxon>Embryophyta</taxon>
        <taxon>Tracheophyta</taxon>
        <taxon>Spermatophyta</taxon>
        <taxon>Magnoliopsida</taxon>
        <taxon>Liliopsida</taxon>
        <taxon>Poales</taxon>
        <taxon>Poaceae</taxon>
        <taxon>PACMAD clade</taxon>
        <taxon>Panicoideae</taxon>
        <taxon>Andropogonodae</taxon>
        <taxon>Andropogoneae</taxon>
        <taxon>Tripsacinae</taxon>
        <taxon>Zea</taxon>
    </lineage>
</organism>
<dbReference type="PROSITE" id="PS00028">
    <property type="entry name" value="ZINC_FINGER_C2H2_1"/>
    <property type="match status" value="4"/>
</dbReference>
<dbReference type="Pfam" id="PF00096">
    <property type="entry name" value="zf-C2H2"/>
    <property type="match status" value="3"/>
</dbReference>
<keyword evidence="5" id="KW-0805">Transcription regulation</keyword>
<gene>
    <name evidence="9" type="ORF">ZEAMMB73_Zm00001d035514</name>
</gene>
<dbReference type="GO" id="GO:0005634">
    <property type="term" value="C:nucleus"/>
    <property type="evidence" value="ECO:0007669"/>
    <property type="project" value="UniProtKB-SubCell"/>
</dbReference>
<keyword evidence="4" id="KW-0862">Zinc</keyword>
<name>A0A1D6LGY7_MAIZE</name>
<proteinExistence type="predicted"/>
<evidence type="ECO:0000256" key="7">
    <source>
        <dbReference type="ARBA" id="ARBA00023242"/>
    </source>
</evidence>